<dbReference type="AlphaFoldDB" id="A0A2T1NEL1"/>
<dbReference type="EMBL" id="PXOQ01000007">
    <property type="protein sequence ID" value="PSG90892.1"/>
    <property type="molecule type" value="Genomic_DNA"/>
</dbReference>
<dbReference type="InterPro" id="IPR036286">
    <property type="entry name" value="LexA/Signal_pep-like_sf"/>
</dbReference>
<gene>
    <name evidence="2" type="ORF">C7H52_06360</name>
</gene>
<dbReference type="Proteomes" id="UP000238426">
    <property type="component" value="Unassembled WGS sequence"/>
</dbReference>
<sequence length="227" mass="26365">MSVKERLKKFIKVLKITNSAFEQSIDASNGYINSISKSIGIDKVESILEKYPNLNIEWLLTGNGDMMKTNANNEAVIASTQLKKVSKVPIHAQAGFLAGYGDTEFMDNLPVEYWEVDQEYKGDYIVFEVKGDSMDNNSDEAIKENDRLLCREVQRHHWQNKLHINKWDFVIVHKNDGILVKRIIDHNLENATIKCHSLNTYYDDFELKLNDVIKLYNVVDLKRNRRR</sequence>
<evidence type="ECO:0000259" key="1">
    <source>
        <dbReference type="Pfam" id="PF00717"/>
    </source>
</evidence>
<feature type="domain" description="Peptidase S24/S26A/S26B/S26C" evidence="1">
    <location>
        <begin position="111"/>
        <end position="211"/>
    </location>
</feature>
<organism evidence="2 3">
    <name type="scientific">Aurantibacter aestuarii</name>
    <dbReference type="NCBI Taxonomy" id="1266046"/>
    <lineage>
        <taxon>Bacteria</taxon>
        <taxon>Pseudomonadati</taxon>
        <taxon>Bacteroidota</taxon>
        <taxon>Flavobacteriia</taxon>
        <taxon>Flavobacteriales</taxon>
        <taxon>Flavobacteriaceae</taxon>
        <taxon>Aurantibacter</taxon>
    </lineage>
</organism>
<dbReference type="Pfam" id="PF00717">
    <property type="entry name" value="Peptidase_S24"/>
    <property type="match status" value="1"/>
</dbReference>
<name>A0A2T1NEL1_9FLAO</name>
<reference evidence="2 3" key="1">
    <citation type="submission" date="2018-03" db="EMBL/GenBank/DDBJ databases">
        <title>Mesoflavibacter sp. HG37 and Mesoflavibacter sp. HG96 sp.nov., two marine bacteria isolated from seawater of Western Pacific Ocean.</title>
        <authorList>
            <person name="Cheng H."/>
            <person name="Wu Y.-H."/>
            <person name="Guo L.-L."/>
            <person name="Xu X.-W."/>
        </authorList>
    </citation>
    <scope>NUCLEOTIDE SEQUENCE [LARGE SCALE GENOMIC DNA]</scope>
    <source>
        <strain evidence="2 3">KCTC 32269</strain>
    </source>
</reference>
<comment type="caution">
    <text evidence="2">The sequence shown here is derived from an EMBL/GenBank/DDBJ whole genome shotgun (WGS) entry which is preliminary data.</text>
</comment>
<dbReference type="InterPro" id="IPR015927">
    <property type="entry name" value="Peptidase_S24_S26A/B/C"/>
</dbReference>
<protein>
    <submittedName>
        <fullName evidence="2">Peptidase S24</fullName>
    </submittedName>
</protein>
<dbReference type="OrthoDB" id="3831186at2"/>
<dbReference type="Gene3D" id="2.10.109.10">
    <property type="entry name" value="Umud Fragment, subunit A"/>
    <property type="match status" value="1"/>
</dbReference>
<keyword evidence="3" id="KW-1185">Reference proteome</keyword>
<proteinExistence type="predicted"/>
<accession>A0A2T1NEL1</accession>
<evidence type="ECO:0000313" key="3">
    <source>
        <dbReference type="Proteomes" id="UP000238426"/>
    </source>
</evidence>
<dbReference type="SUPFAM" id="SSF51306">
    <property type="entry name" value="LexA/Signal peptidase"/>
    <property type="match status" value="1"/>
</dbReference>
<evidence type="ECO:0000313" key="2">
    <source>
        <dbReference type="EMBL" id="PSG90892.1"/>
    </source>
</evidence>